<evidence type="ECO:0000313" key="2">
    <source>
        <dbReference type="Proteomes" id="UP000657931"/>
    </source>
</evidence>
<dbReference type="EMBL" id="JACSQT010000001">
    <property type="protein sequence ID" value="MBD7935933.1"/>
    <property type="molecule type" value="Genomic_DNA"/>
</dbReference>
<protein>
    <submittedName>
        <fullName evidence="1">Uncharacterized protein</fullName>
    </submittedName>
</protein>
<accession>A0ABR8QKA6</accession>
<keyword evidence="2" id="KW-1185">Reference proteome</keyword>
<proteinExistence type="predicted"/>
<evidence type="ECO:0000313" key="1">
    <source>
        <dbReference type="EMBL" id="MBD7935933.1"/>
    </source>
</evidence>
<name>A0ABR8QKA6_9BACI</name>
<dbReference type="RefSeq" id="WP_191810623.1">
    <property type="nucleotide sequence ID" value="NZ_JACSQT010000001.1"/>
</dbReference>
<gene>
    <name evidence="1" type="ORF">H9655_02735</name>
</gene>
<reference evidence="1 2" key="1">
    <citation type="submission" date="2020-08" db="EMBL/GenBank/DDBJ databases">
        <title>A Genomic Blueprint of the Chicken Gut Microbiome.</title>
        <authorList>
            <person name="Gilroy R."/>
            <person name="Ravi A."/>
            <person name="Getino M."/>
            <person name="Pursley I."/>
            <person name="Horton D.L."/>
            <person name="Alikhan N.-F."/>
            <person name="Baker D."/>
            <person name="Gharbi K."/>
            <person name="Hall N."/>
            <person name="Watson M."/>
            <person name="Adriaenssens E.M."/>
            <person name="Foster-Nyarko E."/>
            <person name="Jarju S."/>
            <person name="Secka A."/>
            <person name="Antonio M."/>
            <person name="Oren A."/>
            <person name="Chaudhuri R."/>
            <person name="La Ragione R.M."/>
            <person name="Hildebrand F."/>
            <person name="Pallen M.J."/>
        </authorList>
    </citation>
    <scope>NUCLEOTIDE SEQUENCE [LARGE SCALE GENOMIC DNA]</scope>
    <source>
        <strain evidence="1 2">Sa5YUA1</strain>
    </source>
</reference>
<organism evidence="1 2">
    <name type="scientific">Cytobacillus stercorigallinarum</name>
    <dbReference type="NCBI Taxonomy" id="2762240"/>
    <lineage>
        <taxon>Bacteria</taxon>
        <taxon>Bacillati</taxon>
        <taxon>Bacillota</taxon>
        <taxon>Bacilli</taxon>
        <taxon>Bacillales</taxon>
        <taxon>Bacillaceae</taxon>
        <taxon>Cytobacillus</taxon>
    </lineage>
</organism>
<sequence>MERVEVLDRVKGLLLLPNTELATTQQVADFYEVGKHVISMILSRHKDEIISDGMVSIKGKDLVVNNKLRTKSHKGHYKLDDGTTIAYGVSNYYPRRAILRVGMLLRDSEVAKEVRTQLLNIEEKVTTEVKTVDLNEEDRLQAEVGKAVASGDFMAVLEANTKLNNFKNRHIKEIEEKLQITEMEKKINYTGTTCHFIQDAVLLNF</sequence>
<comment type="caution">
    <text evidence="1">The sequence shown here is derived from an EMBL/GenBank/DDBJ whole genome shotgun (WGS) entry which is preliminary data.</text>
</comment>
<dbReference type="Proteomes" id="UP000657931">
    <property type="component" value="Unassembled WGS sequence"/>
</dbReference>